<keyword evidence="2" id="KW-1185">Reference proteome</keyword>
<dbReference type="Gene3D" id="3.90.1200.10">
    <property type="match status" value="1"/>
</dbReference>
<accession>A0A2S7TY41</accession>
<organism evidence="1 2">
    <name type="scientific">Rubritalea profundi</name>
    <dbReference type="NCBI Taxonomy" id="1658618"/>
    <lineage>
        <taxon>Bacteria</taxon>
        <taxon>Pseudomonadati</taxon>
        <taxon>Verrucomicrobiota</taxon>
        <taxon>Verrucomicrobiia</taxon>
        <taxon>Verrucomicrobiales</taxon>
        <taxon>Rubritaleaceae</taxon>
        <taxon>Rubritalea</taxon>
    </lineage>
</organism>
<reference evidence="1 2" key="1">
    <citation type="submission" date="2016-12" db="EMBL/GenBank/DDBJ databases">
        <title>Study of bacterial adaptation to deep sea.</title>
        <authorList>
            <person name="Song J."/>
            <person name="Yoshizawa S."/>
            <person name="Kogure K."/>
        </authorList>
    </citation>
    <scope>NUCLEOTIDE SEQUENCE [LARGE SCALE GENOMIC DNA]</scope>
    <source>
        <strain evidence="1 2">SAORIC-165</strain>
    </source>
</reference>
<name>A0A2S7TY41_9BACT</name>
<dbReference type="AlphaFoldDB" id="A0A2S7TY41"/>
<dbReference type="OrthoDB" id="9814110at2"/>
<dbReference type="Gene3D" id="3.90.550.10">
    <property type="entry name" value="Spore Coat Polysaccharide Biosynthesis Protein SpsA, Chain A"/>
    <property type="match status" value="1"/>
</dbReference>
<dbReference type="InterPro" id="IPR029044">
    <property type="entry name" value="Nucleotide-diphossugar_trans"/>
</dbReference>
<comment type="caution">
    <text evidence="1">The sequence shown here is derived from an EMBL/GenBank/DDBJ whole genome shotgun (WGS) entry which is preliminary data.</text>
</comment>
<dbReference type="InterPro" id="IPR011009">
    <property type="entry name" value="Kinase-like_dom_sf"/>
</dbReference>
<dbReference type="Proteomes" id="UP000239907">
    <property type="component" value="Unassembled WGS sequence"/>
</dbReference>
<dbReference type="SUPFAM" id="SSF56112">
    <property type="entry name" value="Protein kinase-like (PK-like)"/>
    <property type="match status" value="1"/>
</dbReference>
<evidence type="ECO:0000313" key="1">
    <source>
        <dbReference type="EMBL" id="PQJ27668.1"/>
    </source>
</evidence>
<evidence type="ECO:0008006" key="3">
    <source>
        <dbReference type="Google" id="ProtNLM"/>
    </source>
</evidence>
<sequence length="529" mass="60869">MNTIILAAGEGNFLEMVRGKPAIAWSLSKFSKNDHCVIVVRKTNTKLIQYLKSTHVPRIGIRIELYDETEVLDNVLYSLHLGLKSIPEKYGTRVVLGDTCVDQELPKRGDFFVCDGSVRVSKNWCLVSMDTSDRILQYFDKQEGVDLTDKSVLVGYYSMTDTALLKVSVWKALKNGECELSGAFAKYGEVKPIYGERCQKWFDFGHISGLVEARLAFFNAREFNSMSVDPARGTIIKSSRKKQKLLDEANWYRDLPLDLSVLAPRVIKAEDQGERFILEMELFGYPNLAEIFVYGENSTEDWLYILDKLFLNHKLLEQYKSNIEHEALEYIYKKKTEERVLDLKKIQGLQGMVGDDFIEINGLKLRNLPLLEDAVRVICAELCDTDCAFTITHGDYCFSNILFDEKHFIFRLIDPRGRFKNSSIYGDPRYDIAKLRHSAVGFYDFIVLGMYSFRSSNDGSYELNLVADIDQQIIEEHFNRLVENQGFNVNEIKKIEALLFLTMIPLHEDDESRQRALYLIAIQKLNEVV</sequence>
<protein>
    <recommendedName>
        <fullName evidence="3">Capsular biosynthesis protein</fullName>
    </recommendedName>
</protein>
<gene>
    <name evidence="1" type="ORF">BSZ32_03575</name>
</gene>
<dbReference type="RefSeq" id="WP_105042155.1">
    <property type="nucleotide sequence ID" value="NZ_MQWA01000001.1"/>
</dbReference>
<dbReference type="SUPFAM" id="SSF53448">
    <property type="entry name" value="Nucleotide-diphospho-sugar transferases"/>
    <property type="match status" value="1"/>
</dbReference>
<evidence type="ECO:0000313" key="2">
    <source>
        <dbReference type="Proteomes" id="UP000239907"/>
    </source>
</evidence>
<dbReference type="EMBL" id="MQWA01000001">
    <property type="protein sequence ID" value="PQJ27668.1"/>
    <property type="molecule type" value="Genomic_DNA"/>
</dbReference>
<proteinExistence type="predicted"/>